<name>A0ABP8GAX0_9BACT</name>
<gene>
    <name evidence="1" type="ORF">GCM10023184_06320</name>
</gene>
<organism evidence="1 2">
    <name type="scientific">Flaviaesturariibacter amylovorans</name>
    <dbReference type="NCBI Taxonomy" id="1084520"/>
    <lineage>
        <taxon>Bacteria</taxon>
        <taxon>Pseudomonadati</taxon>
        <taxon>Bacteroidota</taxon>
        <taxon>Chitinophagia</taxon>
        <taxon>Chitinophagales</taxon>
        <taxon>Chitinophagaceae</taxon>
        <taxon>Flaviaestuariibacter</taxon>
    </lineage>
</organism>
<dbReference type="Pfam" id="PF13563">
    <property type="entry name" value="2_5_RNA_ligase2"/>
    <property type="match status" value="1"/>
</dbReference>
<accession>A0ABP8GAX0</accession>
<evidence type="ECO:0008006" key="3">
    <source>
        <dbReference type="Google" id="ProtNLM"/>
    </source>
</evidence>
<dbReference type="RefSeq" id="WP_345253302.1">
    <property type="nucleotide sequence ID" value="NZ_BAABGY010000002.1"/>
</dbReference>
<evidence type="ECO:0000313" key="2">
    <source>
        <dbReference type="Proteomes" id="UP001501725"/>
    </source>
</evidence>
<dbReference type="Proteomes" id="UP001501725">
    <property type="component" value="Unassembled WGS sequence"/>
</dbReference>
<dbReference type="Gene3D" id="3.90.1140.10">
    <property type="entry name" value="Cyclic phosphodiesterase"/>
    <property type="match status" value="1"/>
</dbReference>
<dbReference type="EMBL" id="BAABGY010000002">
    <property type="protein sequence ID" value="GAA4320903.1"/>
    <property type="molecule type" value="Genomic_DNA"/>
</dbReference>
<dbReference type="InterPro" id="IPR050580">
    <property type="entry name" value="2H_phosphoesterase_YjcG-like"/>
</dbReference>
<dbReference type="PANTHER" id="PTHR40037">
    <property type="entry name" value="PHOSPHOESTERASE YJCG-RELATED"/>
    <property type="match status" value="1"/>
</dbReference>
<sequence length="202" mass="23479">MESPIASLPGYRIHEYRLVVPLSEALQERIGTLRERLYERHRVKAGPEAPPALALLHFHAFEKTESRLLERLQGVAMGVAPFKVELQNFSAYPSHSIYINVPTRAPFQELVKELKKLKWLMNIQGHEPHFISEPQLVLAQRLKPMPFIGMWMECEHSEFSGRFIADELLLLRRNAERGRWEELRRFELQQVGSVVKQGELFG</sequence>
<dbReference type="InterPro" id="IPR009097">
    <property type="entry name" value="Cyclic_Pdiesterase"/>
</dbReference>
<protein>
    <recommendedName>
        <fullName evidence="3">2'-5' RNA ligase family protein</fullName>
    </recommendedName>
</protein>
<comment type="caution">
    <text evidence="1">The sequence shown here is derived from an EMBL/GenBank/DDBJ whole genome shotgun (WGS) entry which is preliminary data.</text>
</comment>
<proteinExistence type="predicted"/>
<evidence type="ECO:0000313" key="1">
    <source>
        <dbReference type="EMBL" id="GAA4320903.1"/>
    </source>
</evidence>
<dbReference type="SUPFAM" id="SSF55144">
    <property type="entry name" value="LigT-like"/>
    <property type="match status" value="1"/>
</dbReference>
<keyword evidence="2" id="KW-1185">Reference proteome</keyword>
<dbReference type="PANTHER" id="PTHR40037:SF1">
    <property type="entry name" value="PHOSPHOESTERASE SAOUHSC_00951-RELATED"/>
    <property type="match status" value="1"/>
</dbReference>
<reference evidence="2" key="1">
    <citation type="journal article" date="2019" name="Int. J. Syst. Evol. Microbiol.">
        <title>The Global Catalogue of Microorganisms (GCM) 10K type strain sequencing project: providing services to taxonomists for standard genome sequencing and annotation.</title>
        <authorList>
            <consortium name="The Broad Institute Genomics Platform"/>
            <consortium name="The Broad Institute Genome Sequencing Center for Infectious Disease"/>
            <person name="Wu L."/>
            <person name="Ma J."/>
        </authorList>
    </citation>
    <scope>NUCLEOTIDE SEQUENCE [LARGE SCALE GENOMIC DNA]</scope>
    <source>
        <strain evidence="2">JCM 17919</strain>
    </source>
</reference>